<dbReference type="OrthoDB" id="10290506at2759"/>
<proteinExistence type="predicted"/>
<comment type="caution">
    <text evidence="2">The sequence shown here is derived from an EMBL/GenBank/DDBJ whole genome shotgun (WGS) entry which is preliminary data.</text>
</comment>
<feature type="domain" description="C1q" evidence="1">
    <location>
        <begin position="214"/>
        <end position="321"/>
    </location>
</feature>
<evidence type="ECO:0000259" key="1">
    <source>
        <dbReference type="Pfam" id="PF00386"/>
    </source>
</evidence>
<dbReference type="InterPro" id="IPR008983">
    <property type="entry name" value="Tumour_necrosis_fac-like_dom"/>
</dbReference>
<name>A0A8S3QR97_MYTED</name>
<dbReference type="InterPro" id="IPR001073">
    <property type="entry name" value="C1q_dom"/>
</dbReference>
<dbReference type="SUPFAM" id="SSF49842">
    <property type="entry name" value="TNF-like"/>
    <property type="match status" value="1"/>
</dbReference>
<dbReference type="Proteomes" id="UP000683360">
    <property type="component" value="Unassembled WGS sequence"/>
</dbReference>
<evidence type="ECO:0000313" key="2">
    <source>
        <dbReference type="EMBL" id="CAG2199446.1"/>
    </source>
</evidence>
<dbReference type="EMBL" id="CAJPWZ010000721">
    <property type="protein sequence ID" value="CAG2199446.1"/>
    <property type="molecule type" value="Genomic_DNA"/>
</dbReference>
<dbReference type="Gene3D" id="2.60.120.40">
    <property type="match status" value="1"/>
</dbReference>
<keyword evidence="3" id="KW-1185">Reference proteome</keyword>
<sequence length="337" mass="38054">MLAFYFLLLASAYSFLLENPQGNGGTTITNQYLTISKFYEEMKLQQADTANVHRETIKLRHDTDNSLTLLTSQLQQKIELLDKRLAEIARHNDSNSDFINLEQKYIQLDQKYSNFEQNYITQGHELAMLKNNLQTNHNTSIKDLGTQIKTLQTNHNASITNLGIELKNVEKNQNIHFVDVEAKMRAATIMNNQTFIHLQQQIDNSTEQVAMTAHPSSNSNKAGIIKFDNVAFSVGIKNLTAFKNSGKFVCEKEGLYILSVKIYSNTNGAHFYISLNGNTISYTKISFNGNHPSAMENTSTAVLTVQLRLNDSVWVFYPRASHVAGSAWSTFTIVKIK</sequence>
<dbReference type="AlphaFoldDB" id="A0A8S3QR97"/>
<reference evidence="2" key="1">
    <citation type="submission" date="2021-03" db="EMBL/GenBank/DDBJ databases">
        <authorList>
            <person name="Bekaert M."/>
        </authorList>
    </citation>
    <scope>NUCLEOTIDE SEQUENCE</scope>
</reference>
<protein>
    <recommendedName>
        <fullName evidence="1">C1q domain-containing protein</fullName>
    </recommendedName>
</protein>
<gene>
    <name evidence="2" type="ORF">MEDL_14063</name>
</gene>
<accession>A0A8S3QR97</accession>
<dbReference type="Pfam" id="PF00386">
    <property type="entry name" value="C1q"/>
    <property type="match status" value="1"/>
</dbReference>
<evidence type="ECO:0000313" key="3">
    <source>
        <dbReference type="Proteomes" id="UP000683360"/>
    </source>
</evidence>
<organism evidence="2 3">
    <name type="scientific">Mytilus edulis</name>
    <name type="common">Blue mussel</name>
    <dbReference type="NCBI Taxonomy" id="6550"/>
    <lineage>
        <taxon>Eukaryota</taxon>
        <taxon>Metazoa</taxon>
        <taxon>Spiralia</taxon>
        <taxon>Lophotrochozoa</taxon>
        <taxon>Mollusca</taxon>
        <taxon>Bivalvia</taxon>
        <taxon>Autobranchia</taxon>
        <taxon>Pteriomorphia</taxon>
        <taxon>Mytilida</taxon>
        <taxon>Mytiloidea</taxon>
        <taxon>Mytilidae</taxon>
        <taxon>Mytilinae</taxon>
        <taxon>Mytilus</taxon>
    </lineage>
</organism>